<dbReference type="AlphaFoldDB" id="A0A6I8VPZ9"/>
<feature type="transmembrane region" description="Helical" evidence="13">
    <location>
        <begin position="276"/>
        <end position="297"/>
    </location>
</feature>
<keyword evidence="12" id="KW-0807">Transducer</keyword>
<evidence type="ECO:0000256" key="4">
    <source>
        <dbReference type="ARBA" id="ARBA00022692"/>
    </source>
</evidence>
<keyword evidence="11" id="KW-0325">Glycoprotein</keyword>
<evidence type="ECO:0000313" key="15">
    <source>
        <dbReference type="Proteomes" id="UP000001819"/>
    </source>
</evidence>
<dbReference type="Proteomes" id="UP000001819">
    <property type="component" value="Chromosome 2"/>
</dbReference>
<keyword evidence="10" id="KW-0675">Receptor</keyword>
<feature type="transmembrane region" description="Helical" evidence="13">
    <location>
        <begin position="244"/>
        <end position="264"/>
    </location>
</feature>
<dbReference type="Gene3D" id="2.170.180.11">
    <property type="entry name" value="Methuselah ectodomain, domain 2"/>
    <property type="match status" value="1"/>
</dbReference>
<gene>
    <name evidence="16" type="primary">LOC117183222</name>
</gene>
<evidence type="ECO:0000256" key="7">
    <source>
        <dbReference type="ARBA" id="ARBA00023040"/>
    </source>
</evidence>
<evidence type="ECO:0000256" key="3">
    <source>
        <dbReference type="ARBA" id="ARBA00022475"/>
    </source>
</evidence>
<dbReference type="InterPro" id="IPR023311">
    <property type="entry name" value="Methusela_ecto_dom_2"/>
</dbReference>
<accession>A0A6I8VPZ9</accession>
<evidence type="ECO:0000256" key="5">
    <source>
        <dbReference type="ARBA" id="ARBA00022729"/>
    </source>
</evidence>
<evidence type="ECO:0000256" key="10">
    <source>
        <dbReference type="ARBA" id="ARBA00023170"/>
    </source>
</evidence>
<dbReference type="InParanoid" id="A0A6I8VPZ9"/>
<evidence type="ECO:0000256" key="11">
    <source>
        <dbReference type="ARBA" id="ARBA00023180"/>
    </source>
</evidence>
<proteinExistence type="inferred from homology"/>
<protein>
    <submittedName>
        <fullName evidence="16">Probable G-protein coupled receptor Mth-like 11</fullName>
    </submittedName>
</protein>
<evidence type="ECO:0000256" key="8">
    <source>
        <dbReference type="ARBA" id="ARBA00023136"/>
    </source>
</evidence>
<evidence type="ECO:0000256" key="9">
    <source>
        <dbReference type="ARBA" id="ARBA00023157"/>
    </source>
</evidence>
<keyword evidence="5" id="KW-0732">Signal</keyword>
<evidence type="ECO:0000256" key="2">
    <source>
        <dbReference type="ARBA" id="ARBA00008979"/>
    </source>
</evidence>
<sequence length="319" mass="36543">MTRSFSGIWDRVPSGALDQFIQHQVVQRIGRHSGCTFWSTFLGLFAGTIAADILDCNFIDTVNLTNSWKFPNGSYSYRGLIIPPTLTGEYDYEIQFDGASRSVASHTRGCVCRVKPCIRFCCPLSKVMQYNRCSPQSQNKYAYNMTLDITQDNGTVTSKHVLEDFVVQEDLPLPCDNHFALNRHKYTTDLWTLYENGTLLRQCDKRYLSKQDYCLQPRRSREQIGYNYTIVPYNCSIDPDRTMAYVKAISVIFMAITIAVYLWLPQFQSLHGKCCNLYFICLTATFLLNVFSIFNVFDSKMACSINGSIIQSSHLIHVR</sequence>
<organism evidence="15 16">
    <name type="scientific">Drosophila pseudoobscura pseudoobscura</name>
    <name type="common">Fruit fly</name>
    <dbReference type="NCBI Taxonomy" id="46245"/>
    <lineage>
        <taxon>Eukaryota</taxon>
        <taxon>Metazoa</taxon>
        <taxon>Ecdysozoa</taxon>
        <taxon>Arthropoda</taxon>
        <taxon>Hexapoda</taxon>
        <taxon>Insecta</taxon>
        <taxon>Pterygota</taxon>
        <taxon>Neoptera</taxon>
        <taxon>Endopterygota</taxon>
        <taxon>Diptera</taxon>
        <taxon>Brachycera</taxon>
        <taxon>Muscomorpha</taxon>
        <taxon>Ephydroidea</taxon>
        <taxon>Drosophilidae</taxon>
        <taxon>Drosophila</taxon>
        <taxon>Sophophora</taxon>
    </lineage>
</organism>
<evidence type="ECO:0000256" key="6">
    <source>
        <dbReference type="ARBA" id="ARBA00022989"/>
    </source>
</evidence>
<evidence type="ECO:0000313" key="16">
    <source>
        <dbReference type="RefSeq" id="XP_033233117.1"/>
    </source>
</evidence>
<dbReference type="GO" id="GO:0005886">
    <property type="term" value="C:plasma membrane"/>
    <property type="evidence" value="ECO:0007669"/>
    <property type="project" value="UniProtKB-SubCell"/>
</dbReference>
<evidence type="ECO:0000256" key="1">
    <source>
        <dbReference type="ARBA" id="ARBA00004651"/>
    </source>
</evidence>
<dbReference type="InterPro" id="IPR051384">
    <property type="entry name" value="Mth_GPCR"/>
</dbReference>
<keyword evidence="7" id="KW-0297">G-protein coupled receptor</keyword>
<dbReference type="SUPFAM" id="SSF63877">
    <property type="entry name" value="Methuselah ectodomain"/>
    <property type="match status" value="1"/>
</dbReference>
<dbReference type="InterPro" id="IPR010596">
    <property type="entry name" value="Methuselah_N_dom"/>
</dbReference>
<comment type="similarity">
    <text evidence="2">Belongs to the G-protein coupled receptor 2 family. Mth subfamily.</text>
</comment>
<evidence type="ECO:0000259" key="14">
    <source>
        <dbReference type="Pfam" id="PF06652"/>
    </source>
</evidence>
<keyword evidence="8 13" id="KW-0472">Membrane</keyword>
<reference evidence="16" key="2">
    <citation type="submission" date="2025-08" db="UniProtKB">
        <authorList>
            <consortium name="RefSeq"/>
        </authorList>
    </citation>
    <scope>IDENTIFICATION</scope>
    <source>
        <strain evidence="16">MV-25-SWS-2005</strain>
        <tissue evidence="16">Whole body</tissue>
    </source>
</reference>
<keyword evidence="4 13" id="KW-0812">Transmembrane</keyword>
<name>A0A6I8VPZ9_DROPS</name>
<dbReference type="GO" id="GO:0008528">
    <property type="term" value="F:G protein-coupled peptide receptor activity"/>
    <property type="evidence" value="ECO:0007669"/>
    <property type="project" value="TreeGrafter"/>
</dbReference>
<dbReference type="InterPro" id="IPR036272">
    <property type="entry name" value="Methuselah_N_sf"/>
</dbReference>
<dbReference type="Pfam" id="PF06652">
    <property type="entry name" value="Methuselah_N"/>
    <property type="match status" value="1"/>
</dbReference>
<dbReference type="PANTHER" id="PTHR47154">
    <property type="entry name" value="G-PROTEIN COUPLED RECEPTOR MTH-RELATED"/>
    <property type="match status" value="1"/>
</dbReference>
<keyword evidence="9" id="KW-1015">Disulfide bond</keyword>
<dbReference type="RefSeq" id="XP_033233117.1">
    <property type="nucleotide sequence ID" value="XM_033377226.1"/>
</dbReference>
<comment type="subcellular location">
    <subcellularLocation>
        <location evidence="1">Cell membrane</location>
        <topology evidence="1">Multi-pass membrane protein</topology>
    </subcellularLocation>
</comment>
<evidence type="ECO:0000256" key="12">
    <source>
        <dbReference type="ARBA" id="ARBA00023224"/>
    </source>
</evidence>
<keyword evidence="3" id="KW-1003">Cell membrane</keyword>
<dbReference type="PANTHER" id="PTHR47154:SF2">
    <property type="entry name" value="G-PROTEIN COUPLED RECEPTOR MTH-RELATED"/>
    <property type="match status" value="1"/>
</dbReference>
<dbReference type="CDD" id="cd00251">
    <property type="entry name" value="Mth_Ecto"/>
    <property type="match status" value="1"/>
</dbReference>
<dbReference type="KEGG" id="dpo:117183222"/>
<dbReference type="Gene3D" id="2.30.160.11">
    <property type="match status" value="1"/>
</dbReference>
<reference evidence="15" key="1">
    <citation type="submission" date="2024-06" db="UniProtKB">
        <authorList>
            <consortium name="RefSeq"/>
        </authorList>
    </citation>
    <scope>NUCLEOTIDE SEQUENCE [LARGE SCALE GENOMIC DNA]</scope>
    <source>
        <strain evidence="15">MV2-25</strain>
    </source>
</reference>
<keyword evidence="15" id="KW-1185">Reference proteome</keyword>
<keyword evidence="6 13" id="KW-1133">Transmembrane helix</keyword>
<feature type="domain" description="Methuselah N-terminal" evidence="14">
    <location>
        <begin position="56"/>
        <end position="235"/>
    </location>
</feature>
<evidence type="ECO:0000256" key="13">
    <source>
        <dbReference type="SAM" id="Phobius"/>
    </source>
</evidence>
<dbReference type="InterPro" id="IPR044860">
    <property type="entry name" value="Methusela_ecto_dom_1"/>
</dbReference>